<organism evidence="4 5">
    <name type="scientific">Tilletia caries</name>
    <name type="common">wheat bunt fungus</name>
    <dbReference type="NCBI Taxonomy" id="13290"/>
    <lineage>
        <taxon>Eukaryota</taxon>
        <taxon>Fungi</taxon>
        <taxon>Dikarya</taxon>
        <taxon>Basidiomycota</taxon>
        <taxon>Ustilaginomycotina</taxon>
        <taxon>Exobasidiomycetes</taxon>
        <taxon>Tilletiales</taxon>
        <taxon>Tilletiaceae</taxon>
        <taxon>Tilletia</taxon>
    </lineage>
</organism>
<dbReference type="GO" id="GO:0003677">
    <property type="term" value="F:DNA binding"/>
    <property type="evidence" value="ECO:0007669"/>
    <property type="project" value="InterPro"/>
</dbReference>
<gene>
    <name evidence="4" type="ORF">A4X03_0g3044</name>
    <name evidence="3" type="ORF">JKIAZH3_G499</name>
</gene>
<name>A0A177V9H6_9BASI</name>
<dbReference type="AlphaFoldDB" id="A0A177V9H6"/>
<feature type="compositionally biased region" description="Basic and acidic residues" evidence="1">
    <location>
        <begin position="539"/>
        <end position="552"/>
    </location>
</feature>
<comment type="caution">
    <text evidence="4">The sequence shown here is derived from an EMBL/GenBank/DDBJ whole genome shotgun (WGS) entry which is preliminary data.</text>
</comment>
<evidence type="ECO:0000256" key="1">
    <source>
        <dbReference type="SAM" id="MobiDB-lite"/>
    </source>
</evidence>
<dbReference type="EMBL" id="CAJHJG010000491">
    <property type="protein sequence ID" value="CAD6902954.1"/>
    <property type="molecule type" value="Genomic_DNA"/>
</dbReference>
<keyword evidence="6" id="KW-1185">Reference proteome</keyword>
<dbReference type="Gene3D" id="1.10.10.10">
    <property type="entry name" value="Winged helix-like DNA-binding domain superfamily/Winged helix DNA-binding domain"/>
    <property type="match status" value="1"/>
</dbReference>
<feature type="compositionally biased region" description="Basic and acidic residues" evidence="1">
    <location>
        <begin position="404"/>
        <end position="415"/>
    </location>
</feature>
<reference evidence="4" key="2">
    <citation type="journal article" date="2019" name="IMA Fungus">
        <title>Genome sequencing and comparison of five Tilletia species to identify candidate genes for the detection of regulated species infecting wheat.</title>
        <authorList>
            <person name="Nguyen H.D.T."/>
            <person name="Sultana T."/>
            <person name="Kesanakurti P."/>
            <person name="Hambleton S."/>
        </authorList>
    </citation>
    <scope>NUCLEOTIDE SEQUENCE</scope>
    <source>
        <strain evidence="4">DAOMC 238032</strain>
    </source>
</reference>
<proteinExistence type="predicted"/>
<feature type="compositionally biased region" description="Pro residues" evidence="1">
    <location>
        <begin position="511"/>
        <end position="520"/>
    </location>
</feature>
<protein>
    <recommendedName>
        <fullName evidence="2">RFX-type winged-helix domain-containing protein</fullName>
    </recommendedName>
</protein>
<dbReference type="InterPro" id="IPR036388">
    <property type="entry name" value="WH-like_DNA-bd_sf"/>
</dbReference>
<evidence type="ECO:0000313" key="3">
    <source>
        <dbReference type="EMBL" id="CAD6902954.1"/>
    </source>
</evidence>
<dbReference type="Pfam" id="PF02257">
    <property type="entry name" value="RFX_DNA_binding"/>
    <property type="match status" value="1"/>
</dbReference>
<feature type="compositionally biased region" description="Polar residues" evidence="1">
    <location>
        <begin position="521"/>
        <end position="532"/>
    </location>
</feature>
<feature type="compositionally biased region" description="Low complexity" evidence="1">
    <location>
        <begin position="1"/>
        <end position="18"/>
    </location>
</feature>
<evidence type="ECO:0000313" key="5">
    <source>
        <dbReference type="Proteomes" id="UP000077671"/>
    </source>
</evidence>
<feature type="region of interest" description="Disordered" evidence="1">
    <location>
        <begin position="1"/>
        <end position="24"/>
    </location>
</feature>
<dbReference type="GO" id="GO:0006355">
    <property type="term" value="P:regulation of DNA-templated transcription"/>
    <property type="evidence" value="ECO:0007669"/>
    <property type="project" value="InterPro"/>
</dbReference>
<dbReference type="EMBL" id="LWDD02000332">
    <property type="protein sequence ID" value="KAE8261692.1"/>
    <property type="molecule type" value="Genomic_DNA"/>
</dbReference>
<dbReference type="PROSITE" id="PS51526">
    <property type="entry name" value="RFX_DBD"/>
    <property type="match status" value="1"/>
</dbReference>
<dbReference type="InterPro" id="IPR003150">
    <property type="entry name" value="DNA-bd_RFX"/>
</dbReference>
<feature type="region of interest" description="Disordered" evidence="1">
    <location>
        <begin position="506"/>
        <end position="552"/>
    </location>
</feature>
<dbReference type="SUPFAM" id="SSF46785">
    <property type="entry name" value="Winged helix' DNA-binding domain"/>
    <property type="match status" value="1"/>
</dbReference>
<feature type="domain" description="RFX-type winged-helix" evidence="2">
    <location>
        <begin position="298"/>
        <end position="373"/>
    </location>
</feature>
<feature type="compositionally biased region" description="Polar residues" evidence="1">
    <location>
        <begin position="381"/>
        <end position="397"/>
    </location>
</feature>
<evidence type="ECO:0000313" key="6">
    <source>
        <dbReference type="Proteomes" id="UP000836402"/>
    </source>
</evidence>
<dbReference type="InterPro" id="IPR036390">
    <property type="entry name" value="WH_DNA-bd_sf"/>
</dbReference>
<feature type="region of interest" description="Disordered" evidence="1">
    <location>
        <begin position="587"/>
        <end position="710"/>
    </location>
</feature>
<accession>A0A177V9H6</accession>
<feature type="compositionally biased region" description="Polar residues" evidence="1">
    <location>
        <begin position="163"/>
        <end position="185"/>
    </location>
</feature>
<feature type="region of interest" description="Disordered" evidence="1">
    <location>
        <begin position="753"/>
        <end position="778"/>
    </location>
</feature>
<dbReference type="Proteomes" id="UP000077671">
    <property type="component" value="Unassembled WGS sequence"/>
</dbReference>
<dbReference type="Proteomes" id="UP000836402">
    <property type="component" value="Unassembled WGS sequence"/>
</dbReference>
<evidence type="ECO:0000259" key="2">
    <source>
        <dbReference type="PROSITE" id="PS51526"/>
    </source>
</evidence>
<reference evidence="3" key="3">
    <citation type="submission" date="2020-10" db="EMBL/GenBank/DDBJ databases">
        <authorList>
            <person name="Sedaghatjoo S."/>
        </authorList>
    </citation>
    <scope>NUCLEOTIDE SEQUENCE</scope>
    <source>
        <strain evidence="3">AZH3</strain>
    </source>
</reference>
<feature type="region of interest" description="Disordered" evidence="1">
    <location>
        <begin position="375"/>
        <end position="434"/>
    </location>
</feature>
<feature type="region of interest" description="Disordered" evidence="1">
    <location>
        <begin position="163"/>
        <end position="263"/>
    </location>
</feature>
<sequence>MSSPPENSIAASASSPAPGVGDAALADSADIGNLVHGEQGAHASHYDVLEEEKDELQDHAHVHLDGVDAPDPAAIDGHPEEDQLAGLDVTNATREQLAAFAAQFSAALVGTLPDQLASSSAGFDVPADTAPVMTEGLSSAAFSMEFARASAADPAYNVLTTNGHGESASGSNGISHVGSSASVLQPPSPPPGPGVEMAGNDFMNSASAGRDDNAAEPTDGTAGEAPKKKRRTNKPRARRPKSGEQTDTPKKPRKPRREKYSNVTATIEDDTKTLEGIGRMWAENEDKKKLVPLTELFTRVWLQDRYMLVDGAEISRKKVLDSYQQDCEKYGVTGVNDSALGRAVRAEFPYVGTRRLGKRGESQYFYTGLHPRDTPLPESLAATSEQAAPEASSSRWWQATGKKVARETRSRRSSENLRSLAPPPAAYSTNPPQSIAVKPSGIPYAVSSARSAASSSSAPEQWASPSSSSANVAYSMAPTRSLRSGMAASAASSNIRTHIADDEADSDVAAMPPPPPPPLTSAPSVALESNSDLPAPDPAAEHRDASHTDREIISEDLVDSTDLEGPSDVAASALFMLNQGVMPVSQSTHYTTNADTEEDAPPLLDHPRASIRRTQPGLVAKRATTSARAAPQDRPEFPVNESIFAPRKRDPNAPPRKPRKPSVRKKKGKGKGKEGTDGDGDGNGDQDAGPSAHNDDVSGSKEAQLQVDADVIQHSADVAMALSTAHGLESQAAATDGSTEDAVMMEMNAIDPALQSTTSHSPFEHAEAGQEGSASSIQ</sequence>
<feature type="compositionally biased region" description="Basic and acidic residues" evidence="1">
    <location>
        <begin position="241"/>
        <end position="250"/>
    </location>
</feature>
<feature type="compositionally biased region" description="Basic residues" evidence="1">
    <location>
        <begin position="227"/>
        <end position="240"/>
    </location>
</feature>
<evidence type="ECO:0000313" key="4">
    <source>
        <dbReference type="EMBL" id="KAE8261692.1"/>
    </source>
</evidence>
<feature type="compositionally biased region" description="Basic residues" evidence="1">
    <location>
        <begin position="656"/>
        <end position="670"/>
    </location>
</feature>
<reference evidence="4" key="1">
    <citation type="submission" date="2016-04" db="EMBL/GenBank/DDBJ databases">
        <authorList>
            <person name="Nguyen H.D."/>
            <person name="Kesanakurti P."/>
            <person name="Cullis J."/>
            <person name="Levesque C.A."/>
            <person name="Hambleton S."/>
        </authorList>
    </citation>
    <scope>NUCLEOTIDE SEQUENCE</scope>
    <source>
        <strain evidence="4">DAOMC 238032</strain>
    </source>
</reference>